<dbReference type="PROSITE" id="PS51257">
    <property type="entry name" value="PROKAR_LIPOPROTEIN"/>
    <property type="match status" value="1"/>
</dbReference>
<feature type="chain" id="PRO_5045306959" description="Lipoprotein" evidence="1">
    <location>
        <begin position="23"/>
        <end position="346"/>
    </location>
</feature>
<evidence type="ECO:0008006" key="4">
    <source>
        <dbReference type="Google" id="ProtNLM"/>
    </source>
</evidence>
<feature type="signal peptide" evidence="1">
    <location>
        <begin position="1"/>
        <end position="22"/>
    </location>
</feature>
<dbReference type="RefSeq" id="WP_129723074.1">
    <property type="nucleotide sequence ID" value="NZ_CP101808.1"/>
</dbReference>
<gene>
    <name evidence="2" type="ORF">NPA09_02760</name>
</gene>
<dbReference type="EMBL" id="CP101808">
    <property type="protein sequence ID" value="UUD36795.1"/>
    <property type="molecule type" value="Genomic_DNA"/>
</dbReference>
<keyword evidence="1" id="KW-0732">Signal</keyword>
<evidence type="ECO:0000256" key="1">
    <source>
        <dbReference type="SAM" id="SignalP"/>
    </source>
</evidence>
<sequence length="346" mass="40107">MKKISKLITLSLTPVVVLSTIACQSENNHNTQSNKTKELIEEYKKLAASVLSYKQTHFPLYAQYNNGNYTQELFLEHKTKINSFFNELTKYTQDLVNKIKALKSQSWQLNIDKSDPAINNPDVKLFKFWFPSGLEVNALGLKAFGNSKIIIDDAKTQIKDKVPTILNEHSNNINRLNYLLEFFANLGENEEISDLELQENIRLAYNFLKEYLFDKSEDNSTYNILGKDHDSQLSQHTHSHAMINITITAVIENIDLFKNHLKKLVDYYSDYKEDNKFTFIKNIGAREKINNLIQTEIVAKYNQMLQIIEAAEQEITIMRNDFLSLIYPHLEKMIQILGLKVDETLI</sequence>
<keyword evidence="3" id="KW-1185">Reference proteome</keyword>
<name>A0ABY5J1D2_9BACT</name>
<organism evidence="2 3">
    <name type="scientific">Mycoplasmopsis equigenitalium</name>
    <dbReference type="NCBI Taxonomy" id="114883"/>
    <lineage>
        <taxon>Bacteria</taxon>
        <taxon>Bacillati</taxon>
        <taxon>Mycoplasmatota</taxon>
        <taxon>Mycoplasmoidales</taxon>
        <taxon>Metamycoplasmataceae</taxon>
        <taxon>Mycoplasmopsis</taxon>
    </lineage>
</organism>
<proteinExistence type="predicted"/>
<reference evidence="2" key="1">
    <citation type="submission" date="2022-07" db="EMBL/GenBank/DDBJ databases">
        <title>Complete genome of Mycoplasma equigenitalium type strain T37.</title>
        <authorList>
            <person name="Spergser J."/>
        </authorList>
    </citation>
    <scope>NUCLEOTIDE SEQUENCE</scope>
    <source>
        <strain evidence="2">T37</strain>
    </source>
</reference>
<evidence type="ECO:0000313" key="2">
    <source>
        <dbReference type="EMBL" id="UUD36795.1"/>
    </source>
</evidence>
<dbReference type="NCBIfam" id="NF045961">
    <property type="entry name" value="MAG5150_fam_LP"/>
    <property type="match status" value="1"/>
</dbReference>
<dbReference type="Proteomes" id="UP001059576">
    <property type="component" value="Chromosome"/>
</dbReference>
<protein>
    <recommendedName>
        <fullName evidence="4">Lipoprotein</fullName>
    </recommendedName>
</protein>
<evidence type="ECO:0000313" key="3">
    <source>
        <dbReference type="Proteomes" id="UP001059576"/>
    </source>
</evidence>
<accession>A0ABY5J1D2</accession>